<evidence type="ECO:0000256" key="4">
    <source>
        <dbReference type="RuleBase" id="RU000640"/>
    </source>
</evidence>
<reference evidence="7 8" key="1">
    <citation type="journal article" date="2021" name="Sci. Rep.">
        <title>The genome of the diatom Chaetoceros tenuissimus carries an ancient integrated fragment of an extant virus.</title>
        <authorList>
            <person name="Hongo Y."/>
            <person name="Kimura K."/>
            <person name="Takaki Y."/>
            <person name="Yoshida Y."/>
            <person name="Baba S."/>
            <person name="Kobayashi G."/>
            <person name="Nagasaki K."/>
            <person name="Hano T."/>
            <person name="Tomaru Y."/>
        </authorList>
    </citation>
    <scope>NUCLEOTIDE SEQUENCE [LARGE SCALE GENOMIC DNA]</scope>
    <source>
        <strain evidence="7 8">NIES-3715</strain>
    </source>
</reference>
<organism evidence="7 8">
    <name type="scientific">Chaetoceros tenuissimus</name>
    <dbReference type="NCBI Taxonomy" id="426638"/>
    <lineage>
        <taxon>Eukaryota</taxon>
        <taxon>Sar</taxon>
        <taxon>Stramenopiles</taxon>
        <taxon>Ochrophyta</taxon>
        <taxon>Bacillariophyta</taxon>
        <taxon>Coscinodiscophyceae</taxon>
        <taxon>Chaetocerotophycidae</taxon>
        <taxon>Chaetocerotales</taxon>
        <taxon>Chaetocerotaceae</taxon>
        <taxon>Chaetoceros</taxon>
    </lineage>
</organism>
<proteinExistence type="inferred from homology"/>
<gene>
    <name evidence="7" type="ORF">CTEN210_05788</name>
</gene>
<keyword evidence="3 4" id="KW-0143">Chaperone</keyword>
<dbReference type="GO" id="GO:0006457">
    <property type="term" value="P:protein folding"/>
    <property type="evidence" value="ECO:0007669"/>
    <property type="project" value="InterPro"/>
</dbReference>
<evidence type="ECO:0000256" key="2">
    <source>
        <dbReference type="ARBA" id="ARBA00009054"/>
    </source>
</evidence>
<dbReference type="GO" id="GO:0000774">
    <property type="term" value="F:adenyl-nucleotide exchange factor activity"/>
    <property type="evidence" value="ECO:0007669"/>
    <property type="project" value="InterPro"/>
</dbReference>
<dbReference type="FunFam" id="2.30.22.10:FF:000002">
    <property type="entry name" value="GrpE protein homolog"/>
    <property type="match status" value="1"/>
</dbReference>
<dbReference type="Gene3D" id="3.90.20.20">
    <property type="match status" value="1"/>
</dbReference>
<comment type="similarity">
    <text evidence="2 5">Belongs to the GrpE family.</text>
</comment>
<feature type="region of interest" description="Disordered" evidence="6">
    <location>
        <begin position="1"/>
        <end position="49"/>
    </location>
</feature>
<feature type="compositionally biased region" description="Acidic residues" evidence="6">
    <location>
        <begin position="32"/>
        <end position="41"/>
    </location>
</feature>
<dbReference type="GO" id="GO:0051082">
    <property type="term" value="F:unfolded protein binding"/>
    <property type="evidence" value="ECO:0007669"/>
    <property type="project" value="TreeGrafter"/>
</dbReference>
<keyword evidence="8" id="KW-1185">Reference proteome</keyword>
<dbReference type="EMBL" id="BLLK01000038">
    <property type="protein sequence ID" value="GFH49312.1"/>
    <property type="molecule type" value="Genomic_DNA"/>
</dbReference>
<dbReference type="PRINTS" id="PR00773">
    <property type="entry name" value="GRPEPROTEIN"/>
</dbReference>
<dbReference type="PANTHER" id="PTHR21237:SF23">
    <property type="entry name" value="GRPE PROTEIN HOMOLOG, MITOCHONDRIAL"/>
    <property type="match status" value="1"/>
</dbReference>
<evidence type="ECO:0000256" key="5">
    <source>
        <dbReference type="RuleBase" id="RU004478"/>
    </source>
</evidence>
<dbReference type="CDD" id="cd00446">
    <property type="entry name" value="GrpE"/>
    <property type="match status" value="1"/>
</dbReference>
<dbReference type="Proteomes" id="UP001054902">
    <property type="component" value="Unassembled WGS sequence"/>
</dbReference>
<dbReference type="AlphaFoldDB" id="A0AAD3CNU6"/>
<dbReference type="GO" id="GO:0030150">
    <property type="term" value="P:protein import into mitochondrial matrix"/>
    <property type="evidence" value="ECO:0007669"/>
    <property type="project" value="TreeGrafter"/>
</dbReference>
<dbReference type="HAMAP" id="MF_01151">
    <property type="entry name" value="GrpE"/>
    <property type="match status" value="1"/>
</dbReference>
<name>A0AAD3CNU6_9STRA</name>
<dbReference type="Pfam" id="PF01025">
    <property type="entry name" value="GrpE"/>
    <property type="match status" value="1"/>
</dbReference>
<feature type="compositionally biased region" description="Basic and acidic residues" evidence="6">
    <location>
        <begin position="15"/>
        <end position="31"/>
    </location>
</feature>
<dbReference type="InterPro" id="IPR000740">
    <property type="entry name" value="GrpE"/>
</dbReference>
<dbReference type="PROSITE" id="PS01071">
    <property type="entry name" value="GRPE"/>
    <property type="match status" value="1"/>
</dbReference>
<comment type="caution">
    <text evidence="7">The sequence shown here is derived from an EMBL/GenBank/DDBJ whole genome shotgun (WGS) entry which is preliminary data.</text>
</comment>
<dbReference type="Gene3D" id="2.30.22.10">
    <property type="entry name" value="Head domain of nucleotide exchange factor GrpE"/>
    <property type="match status" value="1"/>
</dbReference>
<comment type="function">
    <text evidence="4">Essential component of the PAM complex, a complex required for the translocation of transit peptide-containing proteins from the inner membrane into the mitochondrial matrix in an ATP-dependent manner.</text>
</comment>
<evidence type="ECO:0000256" key="6">
    <source>
        <dbReference type="SAM" id="MobiDB-lite"/>
    </source>
</evidence>
<accession>A0AAD3CNU6</accession>
<dbReference type="GO" id="GO:0001405">
    <property type="term" value="C:PAM complex, Tim23 associated import motor"/>
    <property type="evidence" value="ECO:0007669"/>
    <property type="project" value="TreeGrafter"/>
</dbReference>
<dbReference type="InterPro" id="IPR009012">
    <property type="entry name" value="GrpE_head"/>
</dbReference>
<sequence>MFQLKSSNFDQLRAFSDKKPEEETEEKKPEEETAESQEETSDDKVEKLESELKEMKDQLLRSLAEQENIRRIAKRDVENARNFAVSSFAKSLLDTSDNLSRAMEAVPEEYRTDTENHPVLATLYEGIQMTDDGLTKAFAKNGLKKFGAPGDKFDPNMHEALFEYPDENMEAGSVGQVMKVGFSLNDRVIRPAEVGVTKKA</sequence>
<dbReference type="SUPFAM" id="SSF51064">
    <property type="entry name" value="Head domain of nucleotide exchange factor GrpE"/>
    <property type="match status" value="1"/>
</dbReference>
<evidence type="ECO:0000256" key="3">
    <source>
        <dbReference type="ARBA" id="ARBA00023186"/>
    </source>
</evidence>
<feature type="compositionally biased region" description="Polar residues" evidence="6">
    <location>
        <begin position="1"/>
        <end position="10"/>
    </location>
</feature>
<protein>
    <recommendedName>
        <fullName evidence="4">GrpE protein homolog</fullName>
    </recommendedName>
</protein>
<evidence type="ECO:0000313" key="8">
    <source>
        <dbReference type="Proteomes" id="UP001054902"/>
    </source>
</evidence>
<dbReference type="GO" id="GO:0042803">
    <property type="term" value="F:protein homodimerization activity"/>
    <property type="evidence" value="ECO:0007669"/>
    <property type="project" value="InterPro"/>
</dbReference>
<dbReference type="InterPro" id="IPR013805">
    <property type="entry name" value="GrpE_CC"/>
</dbReference>
<keyword evidence="4" id="KW-0496">Mitochondrion</keyword>
<dbReference type="GO" id="GO:0051087">
    <property type="term" value="F:protein-folding chaperone binding"/>
    <property type="evidence" value="ECO:0007669"/>
    <property type="project" value="InterPro"/>
</dbReference>
<evidence type="ECO:0000256" key="1">
    <source>
        <dbReference type="ARBA" id="ARBA00004305"/>
    </source>
</evidence>
<evidence type="ECO:0000313" key="7">
    <source>
        <dbReference type="EMBL" id="GFH49312.1"/>
    </source>
</evidence>
<dbReference type="PANTHER" id="PTHR21237">
    <property type="entry name" value="GRPE PROTEIN"/>
    <property type="match status" value="1"/>
</dbReference>
<dbReference type="SUPFAM" id="SSF58014">
    <property type="entry name" value="Coiled-coil domain of nucleotide exchange factor GrpE"/>
    <property type="match status" value="1"/>
</dbReference>
<comment type="subcellular location">
    <subcellularLocation>
        <location evidence="1 4">Mitochondrion matrix</location>
    </subcellularLocation>
</comment>